<reference evidence="2" key="1">
    <citation type="journal article" date="2019" name="Int. J. Syst. Evol. Microbiol.">
        <title>The Global Catalogue of Microorganisms (GCM) 10K type strain sequencing project: providing services to taxonomists for standard genome sequencing and annotation.</title>
        <authorList>
            <consortium name="The Broad Institute Genomics Platform"/>
            <consortium name="The Broad Institute Genome Sequencing Center for Infectious Disease"/>
            <person name="Wu L."/>
            <person name="Ma J."/>
        </authorList>
    </citation>
    <scope>NUCLEOTIDE SEQUENCE [LARGE SCALE GENOMIC DNA]</scope>
    <source>
        <strain evidence="2">JCM 17688</strain>
    </source>
</reference>
<proteinExistence type="predicted"/>
<accession>A0ABP8JQ14</accession>
<organism evidence="1 2">
    <name type="scientific">Tsukamurella soli</name>
    <dbReference type="NCBI Taxonomy" id="644556"/>
    <lineage>
        <taxon>Bacteria</taxon>
        <taxon>Bacillati</taxon>
        <taxon>Actinomycetota</taxon>
        <taxon>Actinomycetes</taxon>
        <taxon>Mycobacteriales</taxon>
        <taxon>Tsukamurellaceae</taxon>
        <taxon>Tsukamurella</taxon>
    </lineage>
</organism>
<evidence type="ECO:0000313" key="2">
    <source>
        <dbReference type="Proteomes" id="UP001500635"/>
    </source>
</evidence>
<keyword evidence="2" id="KW-1185">Reference proteome</keyword>
<gene>
    <name evidence="1" type="ORF">GCM10023147_26270</name>
</gene>
<dbReference type="EMBL" id="BAABFR010000037">
    <property type="protein sequence ID" value="GAA4394340.1"/>
    <property type="molecule type" value="Genomic_DNA"/>
</dbReference>
<protein>
    <submittedName>
        <fullName evidence="1">Uncharacterized protein</fullName>
    </submittedName>
</protein>
<evidence type="ECO:0000313" key="1">
    <source>
        <dbReference type="EMBL" id="GAA4394340.1"/>
    </source>
</evidence>
<comment type="caution">
    <text evidence="1">The sequence shown here is derived from an EMBL/GenBank/DDBJ whole genome shotgun (WGS) entry which is preliminary data.</text>
</comment>
<dbReference type="Proteomes" id="UP001500635">
    <property type="component" value="Unassembled WGS sequence"/>
</dbReference>
<name>A0ABP8JQ14_9ACTN</name>
<sequence>MRSTVPDMEQDQDPTGVLAVVLTDHVAGTGDGAFTVQNWTEHVYGDLLEWAVGFREDIGGEFRWSGTVLAGTVQVLGPEGVELARLSWETAPLPSGYIRVSPAGGLDAELAALLGGQR</sequence>